<keyword evidence="2 6" id="KW-0240">DNA-directed RNA polymerase</keyword>
<evidence type="ECO:0000313" key="7">
    <source>
        <dbReference type="Proteomes" id="UP001224775"/>
    </source>
</evidence>
<evidence type="ECO:0000256" key="4">
    <source>
        <dbReference type="ARBA" id="ARBA00023242"/>
    </source>
</evidence>
<feature type="compositionally biased region" description="Acidic residues" evidence="5">
    <location>
        <begin position="176"/>
        <end position="193"/>
    </location>
</feature>
<feature type="region of interest" description="Disordered" evidence="5">
    <location>
        <begin position="356"/>
        <end position="389"/>
    </location>
</feature>
<feature type="compositionally biased region" description="Low complexity" evidence="5">
    <location>
        <begin position="120"/>
        <end position="133"/>
    </location>
</feature>
<proteinExistence type="predicted"/>
<feature type="compositionally biased region" description="Polar residues" evidence="5">
    <location>
        <begin position="144"/>
        <end position="157"/>
    </location>
</feature>
<organism evidence="6 7">
    <name type="scientific">Skeletonema marinoi</name>
    <dbReference type="NCBI Taxonomy" id="267567"/>
    <lineage>
        <taxon>Eukaryota</taxon>
        <taxon>Sar</taxon>
        <taxon>Stramenopiles</taxon>
        <taxon>Ochrophyta</taxon>
        <taxon>Bacillariophyta</taxon>
        <taxon>Coscinodiscophyceae</taxon>
        <taxon>Thalassiosirophycidae</taxon>
        <taxon>Thalassiosirales</taxon>
        <taxon>Skeletonemataceae</taxon>
        <taxon>Skeletonema</taxon>
        <taxon>Skeletonema marinoi-dohrnii complex</taxon>
    </lineage>
</organism>
<keyword evidence="4" id="KW-0539">Nucleus</keyword>
<dbReference type="AlphaFoldDB" id="A0AAD8Y4F2"/>
<evidence type="ECO:0000313" key="6">
    <source>
        <dbReference type="EMBL" id="KAK1739449.1"/>
    </source>
</evidence>
<feature type="compositionally biased region" description="Polar residues" evidence="5">
    <location>
        <begin position="369"/>
        <end position="382"/>
    </location>
</feature>
<evidence type="ECO:0000256" key="3">
    <source>
        <dbReference type="ARBA" id="ARBA00023163"/>
    </source>
</evidence>
<dbReference type="PANTHER" id="PTHR13408:SF0">
    <property type="entry name" value="DNA-DIRECTED RNA POLYMERASE III SUBUNIT RPC4"/>
    <property type="match status" value="1"/>
</dbReference>
<feature type="compositionally biased region" description="Acidic residues" evidence="5">
    <location>
        <begin position="228"/>
        <end position="237"/>
    </location>
</feature>
<protein>
    <submittedName>
        <fullName evidence="6">DNA-directed RNA polymerase III subunit RPC4</fullName>
    </submittedName>
</protein>
<dbReference type="GO" id="GO:0042797">
    <property type="term" value="P:tRNA transcription by RNA polymerase III"/>
    <property type="evidence" value="ECO:0007669"/>
    <property type="project" value="TreeGrafter"/>
</dbReference>
<dbReference type="PANTHER" id="PTHR13408">
    <property type="entry name" value="DNA-DIRECTED RNA POLYMERASE III"/>
    <property type="match status" value="1"/>
</dbReference>
<feature type="region of interest" description="Disordered" evidence="5">
    <location>
        <begin position="1"/>
        <end position="222"/>
    </location>
</feature>
<sequence>MPPKKKPVQAGKFKPLKRPTKKAATAEPSASTNNAAAATSSSSNDAKPRSTTTSTASKPANINSRSRSPKGRGGGRGSGGRGGGRGGRGRGGRGGRGGRFIAPTGQAFFTGNASAGGGTTNNASAAAAGTRAARGGGGPIDPTRLSSATGPTAQKYTVTREAAKSAAAAARAREGEGEEIVVMEMDLEEDDDEGGKKKKSVLEQDRPEREGPSLYDDEVQETTVDIDAYEYDSDSSIEEEKQRRKGNVSHFRMAPNQLPFPVAPHQQSMYDCQGSATNKSSLIADEKKSADVEMATEQQSSFTLSDPVLESPFIDVNKASESLKQLELDSWFLMKLPTRLPHLDNSGSGGLKANVKSEMSEGDEPDFVGSSSNDVTDITPATVSVGAGPSTATGYDDTLKDIPPGRYGRIVVRKSGRTELIVGGGDSGEPEVRMLVHEGLQCGFRQEAVSIDPDESTFVTLGNVNKSIVVTPDIEKAFASS</sequence>
<evidence type="ECO:0000256" key="2">
    <source>
        <dbReference type="ARBA" id="ARBA00022478"/>
    </source>
</evidence>
<feature type="compositionally biased region" description="Low complexity" evidence="5">
    <location>
        <begin position="23"/>
        <end position="45"/>
    </location>
</feature>
<accession>A0AAD8Y4F2</accession>
<evidence type="ECO:0000256" key="1">
    <source>
        <dbReference type="ARBA" id="ARBA00004123"/>
    </source>
</evidence>
<evidence type="ECO:0000256" key="5">
    <source>
        <dbReference type="SAM" id="MobiDB-lite"/>
    </source>
</evidence>
<feature type="region of interest" description="Disordered" evidence="5">
    <location>
        <begin position="228"/>
        <end position="247"/>
    </location>
</feature>
<dbReference type="InterPro" id="IPR007811">
    <property type="entry name" value="RPC4"/>
</dbReference>
<name>A0AAD8Y4F2_9STRA</name>
<dbReference type="GO" id="GO:0003677">
    <property type="term" value="F:DNA binding"/>
    <property type="evidence" value="ECO:0007669"/>
    <property type="project" value="InterPro"/>
</dbReference>
<keyword evidence="3" id="KW-0804">Transcription</keyword>
<dbReference type="EMBL" id="JATAAI010000018">
    <property type="protein sequence ID" value="KAK1739449.1"/>
    <property type="molecule type" value="Genomic_DNA"/>
</dbReference>
<feature type="compositionally biased region" description="Basic and acidic residues" evidence="5">
    <location>
        <begin position="200"/>
        <end position="211"/>
    </location>
</feature>
<dbReference type="Proteomes" id="UP001224775">
    <property type="component" value="Unassembled WGS sequence"/>
</dbReference>
<comment type="subcellular location">
    <subcellularLocation>
        <location evidence="1">Nucleus</location>
    </subcellularLocation>
</comment>
<comment type="caution">
    <text evidence="6">The sequence shown here is derived from an EMBL/GenBank/DDBJ whole genome shotgun (WGS) entry which is preliminary data.</text>
</comment>
<gene>
    <name evidence="6" type="ORF">QTG54_009992</name>
</gene>
<reference evidence="6" key="1">
    <citation type="submission" date="2023-06" db="EMBL/GenBank/DDBJ databases">
        <title>Survivors Of The Sea: Transcriptome response of Skeletonema marinoi to long-term dormancy.</title>
        <authorList>
            <person name="Pinder M.I.M."/>
            <person name="Kourtchenko O."/>
            <person name="Robertson E.K."/>
            <person name="Larsson T."/>
            <person name="Maumus F."/>
            <person name="Osuna-Cruz C.M."/>
            <person name="Vancaester E."/>
            <person name="Stenow R."/>
            <person name="Vandepoele K."/>
            <person name="Ploug H."/>
            <person name="Bruchert V."/>
            <person name="Godhe A."/>
            <person name="Topel M."/>
        </authorList>
    </citation>
    <scope>NUCLEOTIDE SEQUENCE</scope>
    <source>
        <strain evidence="6">R05AC</strain>
    </source>
</reference>
<dbReference type="GO" id="GO:0005666">
    <property type="term" value="C:RNA polymerase III complex"/>
    <property type="evidence" value="ECO:0007669"/>
    <property type="project" value="InterPro"/>
</dbReference>
<feature type="compositionally biased region" description="Polar residues" evidence="5">
    <location>
        <begin position="49"/>
        <end position="66"/>
    </location>
</feature>
<dbReference type="Pfam" id="PF05132">
    <property type="entry name" value="RNA_pol_Rpc4"/>
    <property type="match status" value="1"/>
</dbReference>
<keyword evidence="7" id="KW-1185">Reference proteome</keyword>
<feature type="compositionally biased region" description="Gly residues" evidence="5">
    <location>
        <begin position="71"/>
        <end position="86"/>
    </location>
</feature>